<sequence>MQNLPNPAEERPYDRVKACLEDFKRWREGRKTVAPGDFGQVFRCKISEADWHKLQKDLHIFDNEDHGPFSSCKFSYHTSSSVLVIRYLLTEVHQRPINFLAQVIRSAIPSLDVDVVQGGPTVTLLHGEADRESKQADLSIYEEIDGDDKLKWVLEVGFTETYDDLLKDVRSWLTGREHEVAFGVLMQITEEPAHHCPLADISDEEFEARGLKSRQDISRSDFVMEGEYGPVSYQGDRWAGQIKEIFWEVWRLNSQTQEIELVGEREVIVPETAASPKIQIGQFLSVAPVGAQISPDWDVFRTVELAES</sequence>
<organism evidence="1 2">
    <name type="scientific">Cladophialophora immunda</name>
    <dbReference type="NCBI Taxonomy" id="569365"/>
    <lineage>
        <taxon>Eukaryota</taxon>
        <taxon>Fungi</taxon>
        <taxon>Dikarya</taxon>
        <taxon>Ascomycota</taxon>
        <taxon>Pezizomycotina</taxon>
        <taxon>Eurotiomycetes</taxon>
        <taxon>Chaetothyriomycetidae</taxon>
        <taxon>Chaetothyriales</taxon>
        <taxon>Herpotrichiellaceae</taxon>
        <taxon>Cladophialophora</taxon>
    </lineage>
</organism>
<dbReference type="HOGENOM" id="CLU_049050_0_0_1"/>
<dbReference type="AlphaFoldDB" id="A0A0D2CPH1"/>
<dbReference type="EMBL" id="KN847044">
    <property type="protein sequence ID" value="KIW25454.1"/>
    <property type="molecule type" value="Genomic_DNA"/>
</dbReference>
<gene>
    <name evidence="1" type="ORF">PV07_08626</name>
</gene>
<accession>A0A0D2CPH1</accession>
<protein>
    <submittedName>
        <fullName evidence="1">Uncharacterized protein</fullName>
    </submittedName>
</protein>
<dbReference type="RefSeq" id="XP_016245670.1">
    <property type="nucleotide sequence ID" value="XM_016395814.1"/>
</dbReference>
<name>A0A0D2CPH1_9EURO</name>
<dbReference type="GeneID" id="27347820"/>
<reference evidence="1 2" key="1">
    <citation type="submission" date="2015-01" db="EMBL/GenBank/DDBJ databases">
        <title>The Genome Sequence of Cladophialophora immunda CBS83496.</title>
        <authorList>
            <consortium name="The Broad Institute Genomics Platform"/>
            <person name="Cuomo C."/>
            <person name="de Hoog S."/>
            <person name="Gorbushina A."/>
            <person name="Stielow B."/>
            <person name="Teixiera M."/>
            <person name="Abouelleil A."/>
            <person name="Chapman S.B."/>
            <person name="Priest M."/>
            <person name="Young S.K."/>
            <person name="Wortman J."/>
            <person name="Nusbaum C."/>
            <person name="Birren B."/>
        </authorList>
    </citation>
    <scope>NUCLEOTIDE SEQUENCE [LARGE SCALE GENOMIC DNA]</scope>
    <source>
        <strain evidence="1 2">CBS 83496</strain>
    </source>
</reference>
<dbReference type="OrthoDB" id="4147652at2759"/>
<proteinExistence type="predicted"/>
<dbReference type="Proteomes" id="UP000054466">
    <property type="component" value="Unassembled WGS sequence"/>
</dbReference>
<keyword evidence="2" id="KW-1185">Reference proteome</keyword>
<evidence type="ECO:0000313" key="1">
    <source>
        <dbReference type="EMBL" id="KIW25454.1"/>
    </source>
</evidence>
<evidence type="ECO:0000313" key="2">
    <source>
        <dbReference type="Proteomes" id="UP000054466"/>
    </source>
</evidence>
<dbReference type="VEuPathDB" id="FungiDB:PV07_08626"/>